<keyword evidence="5 12" id="KW-0418">Kinase</keyword>
<dbReference type="InterPro" id="IPR036890">
    <property type="entry name" value="HATPase_C_sf"/>
</dbReference>
<dbReference type="PRINTS" id="PR00344">
    <property type="entry name" value="BCTRLSENSOR"/>
</dbReference>
<feature type="transmembrane region" description="Helical" evidence="9">
    <location>
        <begin position="40"/>
        <end position="63"/>
    </location>
</feature>
<dbReference type="AlphaFoldDB" id="A0A645AMD8"/>
<keyword evidence="4 12" id="KW-0808">Transferase</keyword>
<comment type="catalytic activity">
    <reaction evidence="1">
        <text>ATP + protein L-histidine = ADP + protein N-phospho-L-histidine.</text>
        <dbReference type="EC" id="2.7.13.3"/>
    </reaction>
</comment>
<organism evidence="12">
    <name type="scientific">bioreactor metagenome</name>
    <dbReference type="NCBI Taxonomy" id="1076179"/>
    <lineage>
        <taxon>unclassified sequences</taxon>
        <taxon>metagenomes</taxon>
        <taxon>ecological metagenomes</taxon>
    </lineage>
</organism>
<dbReference type="InterPro" id="IPR005467">
    <property type="entry name" value="His_kinase_dom"/>
</dbReference>
<feature type="domain" description="Histidine kinase" evidence="10">
    <location>
        <begin position="283"/>
        <end position="497"/>
    </location>
</feature>
<dbReference type="EC" id="2.7.13.3" evidence="2"/>
<dbReference type="PANTHER" id="PTHR43711:SF1">
    <property type="entry name" value="HISTIDINE KINASE 1"/>
    <property type="match status" value="1"/>
</dbReference>
<dbReference type="FunFam" id="1.10.287.130:FF:000001">
    <property type="entry name" value="Two-component sensor histidine kinase"/>
    <property type="match status" value="1"/>
</dbReference>
<feature type="region of interest" description="Disordered" evidence="8">
    <location>
        <begin position="497"/>
        <end position="516"/>
    </location>
</feature>
<evidence type="ECO:0000256" key="8">
    <source>
        <dbReference type="SAM" id="MobiDB-lite"/>
    </source>
</evidence>
<keyword evidence="9" id="KW-1133">Transmembrane helix</keyword>
<feature type="transmembrane region" description="Helical" evidence="9">
    <location>
        <begin position="166"/>
        <end position="187"/>
    </location>
</feature>
<dbReference type="CDD" id="cd06225">
    <property type="entry name" value="HAMP"/>
    <property type="match status" value="1"/>
</dbReference>
<dbReference type="InterPro" id="IPR050736">
    <property type="entry name" value="Sensor_HK_Regulatory"/>
</dbReference>
<dbReference type="Pfam" id="PF00512">
    <property type="entry name" value="HisKA"/>
    <property type="match status" value="1"/>
</dbReference>
<dbReference type="Pfam" id="PF00672">
    <property type="entry name" value="HAMP"/>
    <property type="match status" value="1"/>
</dbReference>
<dbReference type="InterPro" id="IPR004358">
    <property type="entry name" value="Sig_transdc_His_kin-like_C"/>
</dbReference>
<evidence type="ECO:0000259" key="11">
    <source>
        <dbReference type="PROSITE" id="PS50885"/>
    </source>
</evidence>
<evidence type="ECO:0000256" key="3">
    <source>
        <dbReference type="ARBA" id="ARBA00022553"/>
    </source>
</evidence>
<keyword evidence="7 9" id="KW-0472">Membrane</keyword>
<evidence type="ECO:0000256" key="7">
    <source>
        <dbReference type="ARBA" id="ARBA00023136"/>
    </source>
</evidence>
<dbReference type="SUPFAM" id="SSF47384">
    <property type="entry name" value="Homodimeric domain of signal transducing histidine kinase"/>
    <property type="match status" value="1"/>
</dbReference>
<dbReference type="PROSITE" id="PS50109">
    <property type="entry name" value="HIS_KIN"/>
    <property type="match status" value="1"/>
</dbReference>
<dbReference type="FunFam" id="3.30.565.10:FF:000006">
    <property type="entry name" value="Sensor histidine kinase WalK"/>
    <property type="match status" value="1"/>
</dbReference>
<proteinExistence type="predicted"/>
<dbReference type="CDD" id="cd00075">
    <property type="entry name" value="HATPase"/>
    <property type="match status" value="1"/>
</dbReference>
<dbReference type="SUPFAM" id="SSF158472">
    <property type="entry name" value="HAMP domain-like"/>
    <property type="match status" value="1"/>
</dbReference>
<feature type="region of interest" description="Disordered" evidence="8">
    <location>
        <begin position="12"/>
        <end position="31"/>
    </location>
</feature>
<evidence type="ECO:0000256" key="9">
    <source>
        <dbReference type="SAM" id="Phobius"/>
    </source>
</evidence>
<dbReference type="InterPro" id="IPR003661">
    <property type="entry name" value="HisK_dim/P_dom"/>
</dbReference>
<accession>A0A645AMD8</accession>
<dbReference type="GO" id="GO:0016020">
    <property type="term" value="C:membrane"/>
    <property type="evidence" value="ECO:0007669"/>
    <property type="project" value="InterPro"/>
</dbReference>
<dbReference type="InterPro" id="IPR003594">
    <property type="entry name" value="HATPase_dom"/>
</dbReference>
<dbReference type="SUPFAM" id="SSF55874">
    <property type="entry name" value="ATPase domain of HSP90 chaperone/DNA topoisomerase II/histidine kinase"/>
    <property type="match status" value="1"/>
</dbReference>
<evidence type="ECO:0000256" key="4">
    <source>
        <dbReference type="ARBA" id="ARBA00022679"/>
    </source>
</evidence>
<dbReference type="Gene3D" id="3.30.565.10">
    <property type="entry name" value="Histidine kinase-like ATPase, C-terminal domain"/>
    <property type="match status" value="1"/>
</dbReference>
<keyword evidence="3" id="KW-0597">Phosphoprotein</keyword>
<evidence type="ECO:0000313" key="12">
    <source>
        <dbReference type="EMBL" id="MPM54422.1"/>
    </source>
</evidence>
<dbReference type="Gene3D" id="6.10.340.10">
    <property type="match status" value="1"/>
</dbReference>
<evidence type="ECO:0000256" key="2">
    <source>
        <dbReference type="ARBA" id="ARBA00012438"/>
    </source>
</evidence>
<dbReference type="SMART" id="SM00304">
    <property type="entry name" value="HAMP"/>
    <property type="match status" value="1"/>
</dbReference>
<sequence length="516" mass="55862">MGLRLPLETLTQAGPPAADTKGGAGMEAKKKRKSTITRRWVRGSLMLTILVLLAVEGVLIFYFNTYYYSSARAAVMTRVNTVAGQLSALSGAEDSERSATLRRMAEDFSEKDKFEFMLINTAGKVVSTSSGFVPDYIETLDDFNKAKKSTDGIGEFVGTDSTGEHIMAVTYLVPKPAGGIMAVRFVTGLSRIDSQITMLIALSAAVILVILLFTIFSGTYFIRSIVLPVSKVEQAATKIASGDFGARIDNVYDDELGRLCDTINHMAEELSKTDQLKNEFISSVSHELRTPLTSIKGWVETLARVDDPTSENYKKGVRVILSETDRLYQMVEELLDFSRMQNGGLVLAPELLDLGAEVDDALLMAGPRAQGEGVKLSFDEPELPCPVWADKNRLRQVFLNLLDNALKYSPGGGTIAVNLAVQGECAVVEIQDEGPGIAPEDLTHIKTKFYKGRGAVRGSGIGLAVVDEIVAAHGGRFDIESNYGHGTTVRVTLPLKKAAPHPLPPAGENGPERKNA</sequence>
<feature type="transmembrane region" description="Helical" evidence="9">
    <location>
        <begin position="199"/>
        <end position="222"/>
    </location>
</feature>
<dbReference type="SMART" id="SM00388">
    <property type="entry name" value="HisKA"/>
    <property type="match status" value="1"/>
</dbReference>
<dbReference type="GO" id="GO:0000155">
    <property type="term" value="F:phosphorelay sensor kinase activity"/>
    <property type="evidence" value="ECO:0007669"/>
    <property type="project" value="InterPro"/>
</dbReference>
<reference evidence="12" key="1">
    <citation type="submission" date="2019-08" db="EMBL/GenBank/DDBJ databases">
        <authorList>
            <person name="Kucharzyk K."/>
            <person name="Murdoch R.W."/>
            <person name="Higgins S."/>
            <person name="Loffler F."/>
        </authorList>
    </citation>
    <scope>NUCLEOTIDE SEQUENCE</scope>
</reference>
<evidence type="ECO:0000259" key="10">
    <source>
        <dbReference type="PROSITE" id="PS50109"/>
    </source>
</evidence>
<protein>
    <recommendedName>
        <fullName evidence="2">histidine kinase</fullName>
        <ecNumber evidence="2">2.7.13.3</ecNumber>
    </recommendedName>
</protein>
<gene>
    <name evidence="12" type="primary">sasA_263</name>
    <name evidence="12" type="ORF">SDC9_101200</name>
</gene>
<evidence type="ECO:0000256" key="6">
    <source>
        <dbReference type="ARBA" id="ARBA00023012"/>
    </source>
</evidence>
<dbReference type="CDD" id="cd00082">
    <property type="entry name" value="HisKA"/>
    <property type="match status" value="1"/>
</dbReference>
<feature type="domain" description="HAMP" evidence="11">
    <location>
        <begin position="223"/>
        <end position="275"/>
    </location>
</feature>
<dbReference type="Pfam" id="PF02518">
    <property type="entry name" value="HATPase_c"/>
    <property type="match status" value="1"/>
</dbReference>
<evidence type="ECO:0000256" key="1">
    <source>
        <dbReference type="ARBA" id="ARBA00000085"/>
    </source>
</evidence>
<dbReference type="InterPro" id="IPR036097">
    <property type="entry name" value="HisK_dim/P_sf"/>
</dbReference>
<keyword evidence="6" id="KW-0902">Two-component regulatory system</keyword>
<dbReference type="PROSITE" id="PS50885">
    <property type="entry name" value="HAMP"/>
    <property type="match status" value="1"/>
</dbReference>
<dbReference type="Gene3D" id="1.10.287.130">
    <property type="match status" value="1"/>
</dbReference>
<keyword evidence="9" id="KW-0812">Transmembrane</keyword>
<dbReference type="EMBL" id="VSSQ01014794">
    <property type="protein sequence ID" value="MPM54422.1"/>
    <property type="molecule type" value="Genomic_DNA"/>
</dbReference>
<name>A0A645AMD8_9ZZZZ</name>
<evidence type="ECO:0000256" key="5">
    <source>
        <dbReference type="ARBA" id="ARBA00022777"/>
    </source>
</evidence>
<dbReference type="PANTHER" id="PTHR43711">
    <property type="entry name" value="TWO-COMPONENT HISTIDINE KINASE"/>
    <property type="match status" value="1"/>
</dbReference>
<dbReference type="InterPro" id="IPR003660">
    <property type="entry name" value="HAMP_dom"/>
</dbReference>
<dbReference type="SMART" id="SM00387">
    <property type="entry name" value="HATPase_c"/>
    <property type="match status" value="1"/>
</dbReference>
<comment type="caution">
    <text evidence="12">The sequence shown here is derived from an EMBL/GenBank/DDBJ whole genome shotgun (WGS) entry which is preliminary data.</text>
</comment>